<proteinExistence type="predicted"/>
<evidence type="ECO:0000313" key="1">
    <source>
        <dbReference type="EMBL" id="KFF01637.1"/>
    </source>
</evidence>
<sequence length="114" mass="13470">MESKRVLVYDNQHGFSRFLKKEFGKVIDFKVYKNFDSISSLDTIKEDYSFVIFIIYSEDDLFDFIKIHGKGLPIVICSFNAILNRFDNNNGFSFIDISRCKKELLNDFQFFLHA</sequence>
<accession>A0A085ZB23</accession>
<organism evidence="1 3">
    <name type="scientific">Flavobacterium hydatis</name>
    <name type="common">Cytophaga aquatilis</name>
    <dbReference type="NCBI Taxonomy" id="991"/>
    <lineage>
        <taxon>Bacteria</taxon>
        <taxon>Pseudomonadati</taxon>
        <taxon>Bacteroidota</taxon>
        <taxon>Flavobacteriia</taxon>
        <taxon>Flavobacteriales</taxon>
        <taxon>Flavobacteriaceae</taxon>
        <taxon>Flavobacterium</taxon>
    </lineage>
</organism>
<evidence type="ECO:0000313" key="3">
    <source>
        <dbReference type="Proteomes" id="UP000028712"/>
    </source>
</evidence>
<dbReference type="OrthoDB" id="1374164at2"/>
<name>A0A085ZB23_FLAHY</name>
<dbReference type="Proteomes" id="UP000198424">
    <property type="component" value="Unassembled WGS sequence"/>
</dbReference>
<dbReference type="RefSeq" id="WP_035629005.1">
    <property type="nucleotide sequence ID" value="NZ_JBEWQG010000013.1"/>
</dbReference>
<protein>
    <recommendedName>
        <fullName evidence="5">Response regulatory domain-containing protein</fullName>
    </recommendedName>
</protein>
<dbReference type="EMBL" id="JPRM01000067">
    <property type="protein sequence ID" value="KFF01637.1"/>
    <property type="molecule type" value="Genomic_DNA"/>
</dbReference>
<keyword evidence="4" id="KW-1185">Reference proteome</keyword>
<reference evidence="2 4" key="2">
    <citation type="submission" date="2016-11" db="EMBL/GenBank/DDBJ databases">
        <title>Whole genomes of Flavobacteriaceae.</title>
        <authorList>
            <person name="Stine C."/>
            <person name="Li C."/>
            <person name="Tadesse D."/>
        </authorList>
    </citation>
    <scope>NUCLEOTIDE SEQUENCE [LARGE SCALE GENOMIC DNA]</scope>
    <source>
        <strain evidence="2 4">ATCC 29551</strain>
    </source>
</reference>
<gene>
    <name evidence="2" type="ORF">B0A62_14670</name>
    <name evidence="1" type="ORF">IW20_25710</name>
</gene>
<dbReference type="Proteomes" id="UP000028712">
    <property type="component" value="Unassembled WGS sequence"/>
</dbReference>
<evidence type="ECO:0000313" key="4">
    <source>
        <dbReference type="Proteomes" id="UP000198424"/>
    </source>
</evidence>
<reference evidence="1 3" key="1">
    <citation type="submission" date="2014-07" db="EMBL/GenBank/DDBJ databases">
        <title>Genome of Flavobacterium hydatis DSM 2063.</title>
        <authorList>
            <person name="Pipes S.E."/>
            <person name="Stropko S.J."/>
            <person name="Newman J.D."/>
        </authorList>
    </citation>
    <scope>NUCLEOTIDE SEQUENCE [LARGE SCALE GENOMIC DNA]</scope>
    <source>
        <strain evidence="1 3">DSM 2063</strain>
    </source>
</reference>
<comment type="caution">
    <text evidence="1">The sequence shown here is derived from an EMBL/GenBank/DDBJ whole genome shotgun (WGS) entry which is preliminary data.</text>
</comment>
<dbReference type="EMBL" id="MUGY01000019">
    <property type="protein sequence ID" value="OXA92644.1"/>
    <property type="molecule type" value="Genomic_DNA"/>
</dbReference>
<evidence type="ECO:0008006" key="5">
    <source>
        <dbReference type="Google" id="ProtNLM"/>
    </source>
</evidence>
<dbReference type="AlphaFoldDB" id="A0A085ZB23"/>
<evidence type="ECO:0000313" key="2">
    <source>
        <dbReference type="EMBL" id="OXA92644.1"/>
    </source>
</evidence>